<feature type="region of interest" description="Disordered" evidence="13">
    <location>
        <begin position="200"/>
        <end position="230"/>
    </location>
</feature>
<accession>A0A316ZGK5</accession>
<keyword evidence="10 14" id="KW-1133">Transmembrane helix</keyword>
<dbReference type="UniPathway" id="UPA00378"/>
<evidence type="ECO:0000256" key="5">
    <source>
        <dbReference type="ARBA" id="ARBA00012596"/>
    </source>
</evidence>
<evidence type="ECO:0000256" key="13">
    <source>
        <dbReference type="SAM" id="MobiDB-lite"/>
    </source>
</evidence>
<dbReference type="STRING" id="58919.A0A316ZGK5"/>
<dbReference type="EMBL" id="KZ819284">
    <property type="protein sequence ID" value="PWO00901.1"/>
    <property type="molecule type" value="Genomic_DNA"/>
</dbReference>
<keyword evidence="7 14" id="KW-0812">Transmembrane</keyword>
<dbReference type="OrthoDB" id="3057168at2759"/>
<feature type="compositionally biased region" description="Low complexity" evidence="13">
    <location>
        <begin position="200"/>
        <end position="212"/>
    </location>
</feature>
<evidence type="ECO:0000256" key="3">
    <source>
        <dbReference type="ARBA" id="ARBA00004922"/>
    </source>
</evidence>
<dbReference type="SUPFAM" id="SSF64005">
    <property type="entry name" value="Undecaprenyl diphosphate synthase"/>
    <property type="match status" value="1"/>
</dbReference>
<comment type="catalytic activity">
    <reaction evidence="12">
        <text>n isopentenyl diphosphate + (2E,6E)-farnesyl diphosphate = a di-trans,poly-cis-polyprenyl diphosphate + n diphosphate</text>
        <dbReference type="Rhea" id="RHEA:53008"/>
        <dbReference type="Rhea" id="RHEA-COMP:19494"/>
        <dbReference type="ChEBI" id="CHEBI:33019"/>
        <dbReference type="ChEBI" id="CHEBI:128769"/>
        <dbReference type="ChEBI" id="CHEBI:136960"/>
        <dbReference type="ChEBI" id="CHEBI:175763"/>
        <dbReference type="EC" id="2.5.1.87"/>
    </reaction>
</comment>
<gene>
    <name evidence="15" type="ORF">FA09DRAFT_358252</name>
</gene>
<evidence type="ECO:0000256" key="9">
    <source>
        <dbReference type="ARBA" id="ARBA00022842"/>
    </source>
</evidence>
<dbReference type="InterPro" id="IPR038887">
    <property type="entry name" value="Nus1/NgBR"/>
</dbReference>
<keyword evidence="6" id="KW-0808">Transferase</keyword>
<evidence type="ECO:0000256" key="4">
    <source>
        <dbReference type="ARBA" id="ARBA00005432"/>
    </source>
</evidence>
<name>A0A316ZGK5_9BASI</name>
<proteinExistence type="inferred from homology"/>
<comment type="pathway">
    <text evidence="3">Protein modification; protein glycosylation.</text>
</comment>
<keyword evidence="16" id="KW-1185">Reference proteome</keyword>
<comment type="similarity">
    <text evidence="4">Belongs to the UPP synthase family.</text>
</comment>
<dbReference type="PANTHER" id="PTHR21528">
    <property type="entry name" value="DEHYDRODOLICHYL DIPHOSPHATE SYNTHASE COMPLEX SUBUNIT NUS1"/>
    <property type="match status" value="1"/>
</dbReference>
<evidence type="ECO:0000256" key="8">
    <source>
        <dbReference type="ARBA" id="ARBA00022824"/>
    </source>
</evidence>
<sequence>MAPPPRRREPASPPVLLLLLPVLLFVHIGYHICIQVVSLHALLRQQLRASRFGPLSSRSAPHVERRLRERAAAGARLPQHLAVVFAPSPPRTAVLLLRQLFALVTGAPLSQLENNTARAAEPSPADTPEALVAQVKDVARWASMVGCMRLSVYDPAGAIREALAGREEWTLSWDAAEPTPALPKHLPRLAESLVAALEGSSAARSSRSGDSSPCDARTASEMHTPMLPSSIDGFFDTTSSNWTDGDELSADAGTSSSSSGQLLSGQSTPPSDVIPAAAASRVTLRITPVVPVVSRRKANGSALPALHVSGASSPQEYGGSDEARLTLHLLGPGDGKAALVAAARELVWRAREGDTRGVDVKRVEELLLDQSHPPEPDLLILHGGPRRVCSLAGFPPWSLRLTDIFYDARAPARSRLSAATFEAAMQRFGYVEQRFGR</sequence>
<dbReference type="RefSeq" id="XP_025601179.1">
    <property type="nucleotide sequence ID" value="XM_025744936.1"/>
</dbReference>
<feature type="transmembrane region" description="Helical" evidence="14">
    <location>
        <begin position="15"/>
        <end position="43"/>
    </location>
</feature>
<keyword evidence="8" id="KW-0256">Endoplasmic reticulum</keyword>
<evidence type="ECO:0000256" key="12">
    <source>
        <dbReference type="ARBA" id="ARBA00047353"/>
    </source>
</evidence>
<evidence type="ECO:0000256" key="14">
    <source>
        <dbReference type="SAM" id="Phobius"/>
    </source>
</evidence>
<protein>
    <recommendedName>
        <fullName evidence="5">ditrans,polycis-polyprenyl diphosphate synthase [(2E,6E)-farnesyldiphosphate specific]</fullName>
        <ecNumber evidence="5">2.5.1.87</ecNumber>
    </recommendedName>
</protein>
<dbReference type="GO" id="GO:0005789">
    <property type="term" value="C:endoplasmic reticulum membrane"/>
    <property type="evidence" value="ECO:0007669"/>
    <property type="project" value="UniProtKB-SubCell"/>
</dbReference>
<keyword evidence="9" id="KW-0460">Magnesium</keyword>
<evidence type="ECO:0000313" key="16">
    <source>
        <dbReference type="Proteomes" id="UP000245946"/>
    </source>
</evidence>
<evidence type="ECO:0000256" key="2">
    <source>
        <dbReference type="ARBA" id="ARBA00004586"/>
    </source>
</evidence>
<organism evidence="15 16">
    <name type="scientific">Tilletiopsis washingtonensis</name>
    <dbReference type="NCBI Taxonomy" id="58919"/>
    <lineage>
        <taxon>Eukaryota</taxon>
        <taxon>Fungi</taxon>
        <taxon>Dikarya</taxon>
        <taxon>Basidiomycota</taxon>
        <taxon>Ustilaginomycotina</taxon>
        <taxon>Exobasidiomycetes</taxon>
        <taxon>Entylomatales</taxon>
        <taxon>Entylomatales incertae sedis</taxon>
        <taxon>Tilletiopsis</taxon>
    </lineage>
</organism>
<dbReference type="InterPro" id="IPR036424">
    <property type="entry name" value="UPP_synth-like_sf"/>
</dbReference>
<dbReference type="GO" id="GO:0045547">
    <property type="term" value="F:ditrans,polycis-polyprenyl diphosphate synthase [(2E,6E)-farnesyl diphosphate specific] activity"/>
    <property type="evidence" value="ECO:0007669"/>
    <property type="project" value="UniProtKB-EC"/>
</dbReference>
<evidence type="ECO:0000256" key="10">
    <source>
        <dbReference type="ARBA" id="ARBA00022989"/>
    </source>
</evidence>
<evidence type="ECO:0000313" key="15">
    <source>
        <dbReference type="EMBL" id="PWO00901.1"/>
    </source>
</evidence>
<evidence type="ECO:0000256" key="7">
    <source>
        <dbReference type="ARBA" id="ARBA00022692"/>
    </source>
</evidence>
<dbReference type="AlphaFoldDB" id="A0A316ZGK5"/>
<evidence type="ECO:0000256" key="1">
    <source>
        <dbReference type="ARBA" id="ARBA00001946"/>
    </source>
</evidence>
<dbReference type="Gene3D" id="3.40.1180.10">
    <property type="entry name" value="Decaprenyl diphosphate synthase-like"/>
    <property type="match status" value="1"/>
</dbReference>
<reference evidence="15 16" key="1">
    <citation type="journal article" date="2018" name="Mol. Biol. Evol.">
        <title>Broad Genomic Sampling Reveals a Smut Pathogenic Ancestry of the Fungal Clade Ustilaginomycotina.</title>
        <authorList>
            <person name="Kijpornyongpan T."/>
            <person name="Mondo S.J."/>
            <person name="Barry K."/>
            <person name="Sandor L."/>
            <person name="Lee J."/>
            <person name="Lipzen A."/>
            <person name="Pangilinan J."/>
            <person name="LaButti K."/>
            <person name="Hainaut M."/>
            <person name="Henrissat B."/>
            <person name="Grigoriev I.V."/>
            <person name="Spatafora J.W."/>
            <person name="Aime M.C."/>
        </authorList>
    </citation>
    <scope>NUCLEOTIDE SEQUENCE [LARGE SCALE GENOMIC DNA]</scope>
    <source>
        <strain evidence="15 16">MCA 4186</strain>
    </source>
</reference>
<evidence type="ECO:0000256" key="6">
    <source>
        <dbReference type="ARBA" id="ARBA00022679"/>
    </source>
</evidence>
<comment type="cofactor">
    <cofactor evidence="1">
        <name>Mg(2+)</name>
        <dbReference type="ChEBI" id="CHEBI:18420"/>
    </cofactor>
</comment>
<dbReference type="GeneID" id="37272480"/>
<keyword evidence="11 14" id="KW-0472">Membrane</keyword>
<dbReference type="PANTHER" id="PTHR21528:SF0">
    <property type="entry name" value="DEHYDRODOLICHYL DIPHOSPHATE SYNTHASE COMPLEX SUBUNIT NUS1"/>
    <property type="match status" value="1"/>
</dbReference>
<dbReference type="Proteomes" id="UP000245946">
    <property type="component" value="Unassembled WGS sequence"/>
</dbReference>
<comment type="subcellular location">
    <subcellularLocation>
        <location evidence="2">Endoplasmic reticulum membrane</location>
    </subcellularLocation>
</comment>
<dbReference type="EC" id="2.5.1.87" evidence="5"/>
<feature type="region of interest" description="Disordered" evidence="13">
    <location>
        <begin position="242"/>
        <end position="272"/>
    </location>
</feature>
<feature type="compositionally biased region" description="Low complexity" evidence="13">
    <location>
        <begin position="255"/>
        <end position="267"/>
    </location>
</feature>
<dbReference type="GO" id="GO:1904423">
    <property type="term" value="C:dehydrodolichyl diphosphate synthase complex"/>
    <property type="evidence" value="ECO:0007669"/>
    <property type="project" value="InterPro"/>
</dbReference>
<evidence type="ECO:0000256" key="11">
    <source>
        <dbReference type="ARBA" id="ARBA00023136"/>
    </source>
</evidence>